<keyword evidence="2" id="KW-1185">Reference proteome</keyword>
<accession>A0ABQ7A963</accession>
<gene>
    <name evidence="1" type="ORF">DY000_02052425</name>
</gene>
<dbReference type="Proteomes" id="UP000266723">
    <property type="component" value="Unassembled WGS sequence"/>
</dbReference>
<name>A0ABQ7A963_BRACR</name>
<evidence type="ECO:0000313" key="1">
    <source>
        <dbReference type="EMBL" id="KAF3494232.1"/>
    </source>
</evidence>
<protein>
    <submittedName>
        <fullName evidence="1">Uncharacterized protein</fullName>
    </submittedName>
</protein>
<organism evidence="1 2">
    <name type="scientific">Brassica cretica</name>
    <name type="common">Mustard</name>
    <dbReference type="NCBI Taxonomy" id="69181"/>
    <lineage>
        <taxon>Eukaryota</taxon>
        <taxon>Viridiplantae</taxon>
        <taxon>Streptophyta</taxon>
        <taxon>Embryophyta</taxon>
        <taxon>Tracheophyta</taxon>
        <taxon>Spermatophyta</taxon>
        <taxon>Magnoliopsida</taxon>
        <taxon>eudicotyledons</taxon>
        <taxon>Gunneridae</taxon>
        <taxon>Pentapetalae</taxon>
        <taxon>rosids</taxon>
        <taxon>malvids</taxon>
        <taxon>Brassicales</taxon>
        <taxon>Brassicaceae</taxon>
        <taxon>Brassiceae</taxon>
        <taxon>Brassica</taxon>
    </lineage>
</organism>
<proteinExistence type="predicted"/>
<sequence>MIKRRKLTSFKPSHLEVDLEIRSEEQGKYTQQTMNQALGSVVMTSKTGGRRVGLRWRTIDGMCVKRRCGEEREIGILMGRVSGCLGITAMLCSGFLNERKR</sequence>
<comment type="caution">
    <text evidence="1">The sequence shown here is derived from an EMBL/GenBank/DDBJ whole genome shotgun (WGS) entry which is preliminary data.</text>
</comment>
<evidence type="ECO:0000313" key="2">
    <source>
        <dbReference type="Proteomes" id="UP000266723"/>
    </source>
</evidence>
<reference evidence="1 2" key="1">
    <citation type="journal article" date="2020" name="BMC Genomics">
        <title>Intraspecific diversification of the crop wild relative Brassica cretica Lam. using demographic model selection.</title>
        <authorList>
            <person name="Kioukis A."/>
            <person name="Michalopoulou V.A."/>
            <person name="Briers L."/>
            <person name="Pirintsos S."/>
            <person name="Studholme D.J."/>
            <person name="Pavlidis P."/>
            <person name="Sarris P.F."/>
        </authorList>
    </citation>
    <scope>NUCLEOTIDE SEQUENCE [LARGE SCALE GENOMIC DNA]</scope>
    <source>
        <strain evidence="2">cv. PFS-1207/04</strain>
    </source>
</reference>
<dbReference type="EMBL" id="QGKV02002055">
    <property type="protein sequence ID" value="KAF3494232.1"/>
    <property type="molecule type" value="Genomic_DNA"/>
</dbReference>